<comment type="caution">
    <text evidence="1">The sequence shown here is derived from an EMBL/GenBank/DDBJ whole genome shotgun (WGS) entry which is preliminary data.</text>
</comment>
<dbReference type="InterPro" id="IPR008554">
    <property type="entry name" value="Glutaredoxin-like"/>
</dbReference>
<dbReference type="OrthoDB" id="8779161at2"/>
<sequence>MAEEVVLTLYRRAYCHLCEDMERALAALALERRFKVTVVDVDADPALEHRYGERVPVLVGGGRELCCYRLDLEALDAYLAEIR</sequence>
<dbReference type="InParanoid" id="A0A5C7EPR5"/>
<name>A0A5C7EPR5_9PROT</name>
<dbReference type="RefSeq" id="WP_147798168.1">
    <property type="nucleotide sequence ID" value="NZ_VPFL01000001.1"/>
</dbReference>
<reference evidence="1 2" key="1">
    <citation type="submission" date="2019-08" db="EMBL/GenBank/DDBJ databases">
        <title>Pelomicrobium methylotrophicum gen. nov., sp. nov. a moderately thermophilic, facultatively anaerobic, lithoautotrophic and methylotrophic bacterium isolated from a terrestrial mud volcano.</title>
        <authorList>
            <person name="Slobodkina G.B."/>
            <person name="Merkel A.Y."/>
            <person name="Slobodkin A.I."/>
        </authorList>
    </citation>
    <scope>NUCLEOTIDE SEQUENCE [LARGE SCALE GENOMIC DNA]</scope>
    <source>
        <strain evidence="1 2">SM250</strain>
    </source>
</reference>
<dbReference type="AlphaFoldDB" id="A0A5C7EPR5"/>
<dbReference type="InterPro" id="IPR052565">
    <property type="entry name" value="Glutaredoxin-like_YDR286C"/>
</dbReference>
<dbReference type="Proteomes" id="UP000321201">
    <property type="component" value="Unassembled WGS sequence"/>
</dbReference>
<dbReference type="EMBL" id="VPFL01000001">
    <property type="protein sequence ID" value="TXF13582.1"/>
    <property type="molecule type" value="Genomic_DNA"/>
</dbReference>
<dbReference type="PANTHER" id="PTHR33558">
    <property type="entry name" value="GLUTAREDOXIN-LIKE PROTEIN C5ORF63 HOMOLOG"/>
    <property type="match status" value="1"/>
</dbReference>
<dbReference type="InterPro" id="IPR036249">
    <property type="entry name" value="Thioredoxin-like_sf"/>
</dbReference>
<evidence type="ECO:0000313" key="1">
    <source>
        <dbReference type="EMBL" id="TXF13582.1"/>
    </source>
</evidence>
<dbReference type="SUPFAM" id="SSF52833">
    <property type="entry name" value="Thioredoxin-like"/>
    <property type="match status" value="1"/>
</dbReference>
<dbReference type="Gene3D" id="3.40.30.10">
    <property type="entry name" value="Glutaredoxin"/>
    <property type="match status" value="1"/>
</dbReference>
<accession>A0A5C7EPR5</accession>
<organism evidence="1 2">
    <name type="scientific">Pelomicrobium methylotrophicum</name>
    <dbReference type="NCBI Taxonomy" id="2602750"/>
    <lineage>
        <taxon>Bacteria</taxon>
        <taxon>Pseudomonadati</taxon>
        <taxon>Pseudomonadota</taxon>
        <taxon>Hydrogenophilia</taxon>
        <taxon>Hydrogenophilia incertae sedis</taxon>
        <taxon>Pelomicrobium</taxon>
    </lineage>
</organism>
<protein>
    <submittedName>
        <fullName evidence="1">Glutaredoxin family protein</fullName>
    </submittedName>
</protein>
<gene>
    <name evidence="1" type="ORF">FR698_00200</name>
</gene>
<dbReference type="Pfam" id="PF05768">
    <property type="entry name" value="Glrx-like"/>
    <property type="match status" value="1"/>
</dbReference>
<keyword evidence="2" id="KW-1185">Reference proteome</keyword>
<evidence type="ECO:0000313" key="2">
    <source>
        <dbReference type="Proteomes" id="UP000321201"/>
    </source>
</evidence>
<dbReference type="PANTHER" id="PTHR33558:SF1">
    <property type="entry name" value="GLUTAREDOXIN-LIKE PROTEIN C5ORF63 HOMOLOG"/>
    <property type="match status" value="1"/>
</dbReference>
<proteinExistence type="predicted"/>